<name>M5DRP9_9GAMM</name>
<dbReference type="KEGG" id="tol:TOL_1672"/>
<evidence type="ECO:0000313" key="3">
    <source>
        <dbReference type="Proteomes" id="UP000011866"/>
    </source>
</evidence>
<dbReference type="PATRIC" id="fig|1298593.3.peg.1605"/>
<feature type="compositionally biased region" description="Basic and acidic residues" evidence="1">
    <location>
        <begin position="284"/>
        <end position="310"/>
    </location>
</feature>
<dbReference type="EMBL" id="HF680312">
    <property type="protein sequence ID" value="CCU72096.1"/>
    <property type="molecule type" value="Genomic_DNA"/>
</dbReference>
<sequence>MAMFDWLKFFPFSVERDSKHKPTEIRGPYFSKPRLNKWLLGDTSFYFNAPWSNPVFSFDGSGSAVDAIRPGSANILAKGGWGRVYNNSDGPRDYWNQEVFYENTWYFTAPWFGGMKEWLTTRAILVSTENGSKFERSNLFHPRTFEMACSDYFDHAYGYRRSGKQPHFRGPVNWSVLPLSESIQGALFDLHFIANGGRDNPSLTRVVSYPITAQNFIVIYFDLRGVDLQNEIRAKPLFALCDSIIDSMHLKVGKSTQAQWDQVKATCPDMSLTESFGELPWPLIKEKPNKKPKERDITPSDEAKRMPFKP</sequence>
<dbReference type="AlphaFoldDB" id="M5DRP9"/>
<proteinExistence type="predicted"/>
<evidence type="ECO:0000313" key="2">
    <source>
        <dbReference type="EMBL" id="CCU72096.1"/>
    </source>
</evidence>
<feature type="region of interest" description="Disordered" evidence="1">
    <location>
        <begin position="282"/>
        <end position="310"/>
    </location>
</feature>
<dbReference type="HOGENOM" id="CLU_899830_0_0_6"/>
<organism evidence="2 3">
    <name type="scientific">Thalassolituus oleivorans MIL-1</name>
    <dbReference type="NCBI Taxonomy" id="1298593"/>
    <lineage>
        <taxon>Bacteria</taxon>
        <taxon>Pseudomonadati</taxon>
        <taxon>Pseudomonadota</taxon>
        <taxon>Gammaproteobacteria</taxon>
        <taxon>Oceanospirillales</taxon>
        <taxon>Oceanospirillaceae</taxon>
        <taxon>Thalassolituus</taxon>
    </lineage>
</organism>
<dbReference type="eggNOG" id="ENOG5033714">
    <property type="taxonomic scope" value="Bacteria"/>
</dbReference>
<protein>
    <submittedName>
        <fullName evidence="2">Uncharacterized protein</fullName>
    </submittedName>
</protein>
<dbReference type="Proteomes" id="UP000011866">
    <property type="component" value="Chromosome"/>
</dbReference>
<keyword evidence="3" id="KW-1185">Reference proteome</keyword>
<reference evidence="2 3" key="1">
    <citation type="journal article" date="2013" name="Genome Announc.">
        <title>Genome Sequence of Thalassolituus oleivorans MIL-1 (DSM 14913T).</title>
        <authorList>
            <person name="Golyshin P.N."/>
            <person name="Werner J."/>
            <person name="Chernikova T.N."/>
            <person name="Tran H."/>
            <person name="Ferrer M."/>
            <person name="Yakimov M.M."/>
            <person name="Teeling H."/>
            <person name="Golyshina O.V."/>
        </authorList>
    </citation>
    <scope>NUCLEOTIDE SEQUENCE [LARGE SCALE GENOMIC DNA]</scope>
    <source>
        <strain evidence="2 3">MIL-1</strain>
    </source>
</reference>
<evidence type="ECO:0000256" key="1">
    <source>
        <dbReference type="SAM" id="MobiDB-lite"/>
    </source>
</evidence>
<gene>
    <name evidence="2" type="ORF">TOL_1672</name>
</gene>
<accession>M5DRP9</accession>